<sequence length="583" mass="63954">MKSHSISLLLLHVLKYASSLNAETLPPKAKAKDPRSKPSSFKRNLNEARAARWYELGQGVLTLVENENFSGEAGHCVATSSDGQILAVSSPLYRNKNKNELNNGRVRVFGFDPIRDKWVNMGSDIMGEEFSEFGSSISMDSFGKTLVIGMPVHDNDSGKEAGSVKVYSFENVGGTGEEEWIQMGPILKGENQYDHFGAAVSMSHDGRGIAVGSPNEEVLIDGNIREEVGVVRLYRQIPEEWTRLYKHNPEEWTRLYKHNPEEWVEIAKIKGGLGFEHFGTAIGLGWNRQNAIELGWNRQNLVVGAPDHGPYGSGMIRFFDFNGENGAYTQVGEVPSVWAGDRFGVAVDMSWDGKTVIAGAPRHKGNDYMALSGHAHVYQRVEVVNATDSSEPPSIKWERKGQSLVGLEQGDQAGTSVSVSGDGNTVAVGSAYSDKMGKNSGRIKIYLWDGVDSWEDMDLDVEGHGPLDYLGTSVSLSQDGTEVAVGAPGGQYAKIFALKSTQPPTMSPTDFNDNIGDEAIINKKGHGLRVFLNVFVFLLVVSLFVAIYLGTQMFKVRTKHRAVPPSDLEMKKMEDESEEAEIV</sequence>
<feature type="signal peptide" evidence="2">
    <location>
        <begin position="1"/>
        <end position="19"/>
    </location>
</feature>
<dbReference type="SUPFAM" id="SSF82171">
    <property type="entry name" value="DPP6 N-terminal domain-like"/>
    <property type="match status" value="1"/>
</dbReference>
<evidence type="ECO:0000256" key="1">
    <source>
        <dbReference type="SAM" id="Phobius"/>
    </source>
</evidence>
<feature type="transmembrane region" description="Helical" evidence="1">
    <location>
        <begin position="530"/>
        <end position="551"/>
    </location>
</feature>
<dbReference type="PANTHER" id="PTHR36220">
    <property type="entry name" value="UNNAMED PRODUCT"/>
    <property type="match status" value="1"/>
</dbReference>
<organism evidence="3">
    <name type="scientific">Chaetoceros debilis</name>
    <dbReference type="NCBI Taxonomy" id="122233"/>
    <lineage>
        <taxon>Eukaryota</taxon>
        <taxon>Sar</taxon>
        <taxon>Stramenopiles</taxon>
        <taxon>Ochrophyta</taxon>
        <taxon>Bacillariophyta</taxon>
        <taxon>Coscinodiscophyceae</taxon>
        <taxon>Chaetocerotophycidae</taxon>
        <taxon>Chaetocerotales</taxon>
        <taxon>Chaetocerotaceae</taxon>
        <taxon>Chaetoceros</taxon>
    </lineage>
</organism>
<feature type="chain" id="PRO_5030550201" evidence="2">
    <location>
        <begin position="20"/>
        <end position="583"/>
    </location>
</feature>
<gene>
    <name evidence="3" type="ORF">CDEB00056_LOCUS15138</name>
</gene>
<keyword evidence="1" id="KW-0812">Transmembrane</keyword>
<keyword evidence="2" id="KW-0732">Signal</keyword>
<keyword evidence="1" id="KW-0472">Membrane</keyword>
<evidence type="ECO:0000313" key="3">
    <source>
        <dbReference type="EMBL" id="CAE0470285.1"/>
    </source>
</evidence>
<dbReference type="PANTHER" id="PTHR36220:SF1">
    <property type="entry name" value="GAMMA TUBULIN COMPLEX COMPONENT C-TERMINAL DOMAIN-CONTAINING PROTEIN"/>
    <property type="match status" value="1"/>
</dbReference>
<dbReference type="Gene3D" id="2.130.10.130">
    <property type="entry name" value="Integrin alpha, N-terminal"/>
    <property type="match status" value="2"/>
</dbReference>
<dbReference type="InterPro" id="IPR028994">
    <property type="entry name" value="Integrin_alpha_N"/>
</dbReference>
<name>A0A7S3VBY6_9STRA</name>
<proteinExistence type="predicted"/>
<protein>
    <submittedName>
        <fullName evidence="3">Uncharacterized protein</fullName>
    </submittedName>
</protein>
<dbReference type="EMBL" id="HBIO01019670">
    <property type="protein sequence ID" value="CAE0470285.1"/>
    <property type="molecule type" value="Transcribed_RNA"/>
</dbReference>
<accession>A0A7S3VBY6</accession>
<dbReference type="AlphaFoldDB" id="A0A7S3VBY6"/>
<evidence type="ECO:0000256" key="2">
    <source>
        <dbReference type="SAM" id="SignalP"/>
    </source>
</evidence>
<reference evidence="3" key="1">
    <citation type="submission" date="2021-01" db="EMBL/GenBank/DDBJ databases">
        <authorList>
            <person name="Corre E."/>
            <person name="Pelletier E."/>
            <person name="Niang G."/>
            <person name="Scheremetjew M."/>
            <person name="Finn R."/>
            <person name="Kale V."/>
            <person name="Holt S."/>
            <person name="Cochrane G."/>
            <person name="Meng A."/>
            <person name="Brown T."/>
            <person name="Cohen L."/>
        </authorList>
    </citation>
    <scope>NUCLEOTIDE SEQUENCE</scope>
    <source>
        <strain evidence="3">MM31A-1</strain>
    </source>
</reference>
<keyword evidence="1" id="KW-1133">Transmembrane helix</keyword>